<keyword evidence="6" id="KW-0998">Cell outer membrane</keyword>
<dbReference type="PANTHER" id="PTHR30026">
    <property type="entry name" value="OUTER MEMBRANE PROTEIN TOLC"/>
    <property type="match status" value="1"/>
</dbReference>
<feature type="coiled-coil region" evidence="7">
    <location>
        <begin position="139"/>
        <end position="204"/>
    </location>
</feature>
<reference evidence="8" key="1">
    <citation type="submission" date="2018-05" db="EMBL/GenBank/DDBJ databases">
        <authorList>
            <person name="Lanie J.A."/>
            <person name="Ng W.-L."/>
            <person name="Kazmierczak K.M."/>
            <person name="Andrzejewski T.M."/>
            <person name="Davidsen T.M."/>
            <person name="Wayne K.J."/>
            <person name="Tettelin H."/>
            <person name="Glass J.I."/>
            <person name="Rusch D."/>
            <person name="Podicherti R."/>
            <person name="Tsui H.-C.T."/>
            <person name="Winkler M.E."/>
        </authorList>
    </citation>
    <scope>NUCLEOTIDE SEQUENCE</scope>
</reference>
<keyword evidence="7" id="KW-0175">Coiled coil</keyword>
<keyword evidence="4" id="KW-0812">Transmembrane</keyword>
<feature type="coiled-coil region" evidence="7">
    <location>
        <begin position="341"/>
        <end position="382"/>
    </location>
</feature>
<keyword evidence="5" id="KW-0472">Membrane</keyword>
<keyword evidence="2" id="KW-0813">Transport</keyword>
<gene>
    <name evidence="8" type="ORF">METZ01_LOCUS128625</name>
</gene>
<dbReference type="GO" id="GO:0009279">
    <property type="term" value="C:cell outer membrane"/>
    <property type="evidence" value="ECO:0007669"/>
    <property type="project" value="UniProtKB-SubCell"/>
</dbReference>
<accession>A0A381YGU0</accession>
<dbReference type="EMBL" id="UINC01018113">
    <property type="protein sequence ID" value="SVA75771.1"/>
    <property type="molecule type" value="Genomic_DNA"/>
</dbReference>
<keyword evidence="3" id="KW-1134">Transmembrane beta strand</keyword>
<dbReference type="GO" id="GO:1990281">
    <property type="term" value="C:efflux pump complex"/>
    <property type="evidence" value="ECO:0007669"/>
    <property type="project" value="TreeGrafter"/>
</dbReference>
<evidence type="ECO:0008006" key="9">
    <source>
        <dbReference type="Google" id="ProtNLM"/>
    </source>
</evidence>
<dbReference type="PANTHER" id="PTHR30026:SF22">
    <property type="entry name" value="OUTER MEMBRANE EFFLUX PROTEIN"/>
    <property type="match status" value="1"/>
</dbReference>
<comment type="subcellular location">
    <subcellularLocation>
        <location evidence="1">Cell outer membrane</location>
    </subcellularLocation>
</comment>
<name>A0A381YGU0_9ZZZZ</name>
<protein>
    <recommendedName>
        <fullName evidence="9">TolC family protein</fullName>
    </recommendedName>
</protein>
<evidence type="ECO:0000256" key="3">
    <source>
        <dbReference type="ARBA" id="ARBA00022452"/>
    </source>
</evidence>
<dbReference type="GO" id="GO:0015288">
    <property type="term" value="F:porin activity"/>
    <property type="evidence" value="ECO:0007669"/>
    <property type="project" value="TreeGrafter"/>
</dbReference>
<sequence>MLNRPLILTSIALVATLSFADTTDLSLVSSSVSSHPSVVKKANEVKLKGINVDQIIAENGLKINLSTRSKLPLLYAIDDTDNLNRTSSLDTMYFDGVVTLEKNLYDFGVVENKIHAEKLREKALQLEYLEVFEKILQKLLNTVNDVSRINAELDNLESNIIVANKSIEEIKLRFSSGVGTVMEVRQAQLLLLDLETEAQNLQRERISRLTILRDEFDITGADLIAVDIVISQFIDDLDSTNQNLSSVIYEAIEYNRSTEIISSEKSALYSELNSLQSENMPQINMSATAIIYDVTQGLSEYELYGGVTLTMPLFDSGLSSVRQSDLLHKFKIQDDMIDSLNQDKSLALNKLIKNYQDLQIEYNNAQQKHVNLSEKLAQLIQRMVVVDESLLTKLQTQIELAKTKRILLTYPYYMHSFNINYWALNERLMEKINISPSR</sequence>
<dbReference type="InterPro" id="IPR003423">
    <property type="entry name" value="OMP_efflux"/>
</dbReference>
<dbReference type="SUPFAM" id="SSF56954">
    <property type="entry name" value="Outer membrane efflux proteins (OEP)"/>
    <property type="match status" value="1"/>
</dbReference>
<evidence type="ECO:0000256" key="4">
    <source>
        <dbReference type="ARBA" id="ARBA00022692"/>
    </source>
</evidence>
<proteinExistence type="predicted"/>
<dbReference type="Gene3D" id="1.20.1600.10">
    <property type="entry name" value="Outer membrane efflux proteins (OEP)"/>
    <property type="match status" value="1"/>
</dbReference>
<evidence type="ECO:0000256" key="2">
    <source>
        <dbReference type="ARBA" id="ARBA00022448"/>
    </source>
</evidence>
<dbReference type="InterPro" id="IPR051906">
    <property type="entry name" value="TolC-like"/>
</dbReference>
<evidence type="ECO:0000313" key="8">
    <source>
        <dbReference type="EMBL" id="SVA75771.1"/>
    </source>
</evidence>
<organism evidence="8">
    <name type="scientific">marine metagenome</name>
    <dbReference type="NCBI Taxonomy" id="408172"/>
    <lineage>
        <taxon>unclassified sequences</taxon>
        <taxon>metagenomes</taxon>
        <taxon>ecological metagenomes</taxon>
    </lineage>
</organism>
<evidence type="ECO:0000256" key="7">
    <source>
        <dbReference type="SAM" id="Coils"/>
    </source>
</evidence>
<dbReference type="AlphaFoldDB" id="A0A381YGU0"/>
<evidence type="ECO:0000256" key="1">
    <source>
        <dbReference type="ARBA" id="ARBA00004442"/>
    </source>
</evidence>
<dbReference type="GO" id="GO:0015562">
    <property type="term" value="F:efflux transmembrane transporter activity"/>
    <property type="evidence" value="ECO:0007669"/>
    <property type="project" value="InterPro"/>
</dbReference>
<evidence type="ECO:0000256" key="6">
    <source>
        <dbReference type="ARBA" id="ARBA00023237"/>
    </source>
</evidence>
<evidence type="ECO:0000256" key="5">
    <source>
        <dbReference type="ARBA" id="ARBA00023136"/>
    </source>
</evidence>
<dbReference type="Pfam" id="PF02321">
    <property type="entry name" value="OEP"/>
    <property type="match status" value="1"/>
</dbReference>